<dbReference type="AlphaFoldDB" id="A0A812UGK7"/>
<sequence length="742" mass="84978">MVGGSWPSVVTFLRVFHGALTDLDEVFLPSYYHFWPLQDFWPNTALVLVWDEESEEDRRVAGRLHAKWDALFAAKEGAAGNLEQRKRSSSWIDLFEGKPPPNMVCDVKKQGGTDRVSNYGYIRQANSFYEADQTLLRNSAFVLSQTKIDLDNDDVFILLCDSDMAFVAPAHPRSLFDHRNATGQAVFQPRLLGVWGRSAEGGISQETNFQSTPSVATFMDQQPWLVRLRDFAQIRERIRQAVFSNVHRFFIADARKFWPQDWPGLEDVPVALVRWTGISGAEMTELIRFHTHRPARPLRSFYKQPDMRTGELPFKDMQIAWLESVNMSQAPERREPTFESFSFSTAMGLVWRCAHITQVLSLHDRSASNANVLLNNLFWMPQKRNYSWYFRRLTSLPDPVLQSTMNKARSGGFPVDSRLEKWYQEYVASKFKEPALVQSFPLSRFHLSVLRQHDLSTPKGARRAAWALSRSAGSAGSAGVACKDHPHGHKILVHWNAVKTARQEAREKFGGEVIEVNEVNATETFMPQSRYALLQICLYDALWSGIWGAESPELGNPSGADSLGLGFGRRLAEQCCAHFPSRWCKNRTGDRSPRARWIHVFPQIWGERCPASRRDQAVWECPTAKIFEEEAFWRVAMILNQHLLRNPFFGQPCELQVWESPELLLDRLYLSSLDETLLDSSVSPDRSAQFSLGARSLKVERAHHFGTEGDCDTFDLPHALQCHYENLRALVRDRNGWMHWLL</sequence>
<comment type="caution">
    <text evidence="1">The sequence shown here is derived from an EMBL/GenBank/DDBJ whole genome shotgun (WGS) entry which is preliminary data.</text>
</comment>
<dbReference type="OrthoDB" id="418489at2759"/>
<dbReference type="EMBL" id="CAJNDS010002685">
    <property type="protein sequence ID" value="CAE7564710.1"/>
    <property type="molecule type" value="Genomic_DNA"/>
</dbReference>
<evidence type="ECO:0000313" key="2">
    <source>
        <dbReference type="Proteomes" id="UP000604046"/>
    </source>
</evidence>
<keyword evidence="2" id="KW-1185">Reference proteome</keyword>
<name>A0A812UGK7_9DINO</name>
<evidence type="ECO:0000313" key="1">
    <source>
        <dbReference type="EMBL" id="CAE7564710.1"/>
    </source>
</evidence>
<accession>A0A812UGK7</accession>
<gene>
    <name evidence="1" type="primary">MPPED1</name>
    <name evidence="1" type="ORF">SNAT2548_LOCUS31965</name>
</gene>
<organism evidence="1 2">
    <name type="scientific">Symbiodinium natans</name>
    <dbReference type="NCBI Taxonomy" id="878477"/>
    <lineage>
        <taxon>Eukaryota</taxon>
        <taxon>Sar</taxon>
        <taxon>Alveolata</taxon>
        <taxon>Dinophyceae</taxon>
        <taxon>Suessiales</taxon>
        <taxon>Symbiodiniaceae</taxon>
        <taxon>Symbiodinium</taxon>
    </lineage>
</organism>
<protein>
    <submittedName>
        <fullName evidence="1">MPPED1 protein</fullName>
    </submittedName>
</protein>
<dbReference type="Proteomes" id="UP000604046">
    <property type="component" value="Unassembled WGS sequence"/>
</dbReference>
<reference evidence="1" key="1">
    <citation type="submission" date="2021-02" db="EMBL/GenBank/DDBJ databases">
        <authorList>
            <person name="Dougan E. K."/>
            <person name="Rhodes N."/>
            <person name="Thang M."/>
            <person name="Chan C."/>
        </authorList>
    </citation>
    <scope>NUCLEOTIDE SEQUENCE</scope>
</reference>
<proteinExistence type="predicted"/>